<dbReference type="PIRSF" id="PIRSF004862">
    <property type="entry name" value="FliF"/>
    <property type="match status" value="1"/>
</dbReference>
<dbReference type="InterPro" id="IPR045851">
    <property type="entry name" value="AMP-bd_C_sf"/>
</dbReference>
<dbReference type="Gene3D" id="3.30.300.30">
    <property type="match status" value="1"/>
</dbReference>
<evidence type="ECO:0000256" key="10">
    <source>
        <dbReference type="SAM" id="MobiDB-lite"/>
    </source>
</evidence>
<dbReference type="PANTHER" id="PTHR30046">
    <property type="entry name" value="FLAGELLAR M-RING PROTEIN"/>
    <property type="match status" value="1"/>
</dbReference>
<keyword evidence="4" id="KW-1003">Cell membrane</keyword>
<feature type="compositionally biased region" description="Polar residues" evidence="10">
    <location>
        <begin position="283"/>
        <end position="294"/>
    </location>
</feature>
<sequence>MQQIGTVWASLDRRKQIIVAGAVVLVFLGVLAMSRLATAPSMTLLYAGLESGAAGDIVRSLDQRGVQYEIRGGSIYVPGSQRDELRMTLASEGLPANGNRGYELLDSLSGFGTTSQMFDAAYWRAKEGELARTIVGSPHISQARVHIANGSTNPFQRSVAPTASVYLVSSGADITSDQAKAIRFLVSSAVSGLAPENVAVIDSNGAVIGAKETAVAADSADDKSRQLRERVLRLIEARVGAGNAVVEVSVDTVTKTESIRERRFDPKGRVAISTDVEERSDSARNQSSDVTVASNLPDGDGAGEDASNSNATQTRERVNYEVSETELEVHTAPGAIKRLTVAVLVNGMRSVDASGAESFAPLPQTELDALGELVASAVGFDAERGDVITLKSLDLPAVEPGGTVVSSSIWQQVHFDAMSLVQMAVLAIVMLVLGLFVIRPILMKPALAPALLPAGTPPEPEAVLTGEIATEEGGQFAAIPGHAPADVPALAANPGADPVDRLRAMIGDKQEETVEILRSWLEESEERA</sequence>
<dbReference type="OrthoDB" id="9807026at2"/>
<dbReference type="AlphaFoldDB" id="A0A521EC43"/>
<feature type="transmembrane region" description="Helical" evidence="11">
    <location>
        <begin position="417"/>
        <end position="438"/>
    </location>
</feature>
<evidence type="ECO:0000259" key="12">
    <source>
        <dbReference type="Pfam" id="PF01514"/>
    </source>
</evidence>
<feature type="transmembrane region" description="Helical" evidence="11">
    <location>
        <begin position="17"/>
        <end position="37"/>
    </location>
</feature>
<dbReference type="EMBL" id="FXTE01000010">
    <property type="protein sequence ID" value="SMO81506.1"/>
    <property type="molecule type" value="Genomic_DNA"/>
</dbReference>
<evidence type="ECO:0000256" key="4">
    <source>
        <dbReference type="ARBA" id="ARBA00022475"/>
    </source>
</evidence>
<proteinExistence type="inferred from homology"/>
<keyword evidence="7 11" id="KW-0472">Membrane</keyword>
<reference evidence="14 15" key="1">
    <citation type="submission" date="2017-05" db="EMBL/GenBank/DDBJ databases">
        <authorList>
            <person name="Varghese N."/>
            <person name="Submissions S."/>
        </authorList>
    </citation>
    <scope>NUCLEOTIDE SEQUENCE [LARGE SCALE GENOMIC DNA]</scope>
    <source>
        <strain evidence="14 15">DSM 28009</strain>
    </source>
</reference>
<comment type="function">
    <text evidence="9">The M ring may be actively involved in energy transduction.</text>
</comment>
<evidence type="ECO:0000256" key="5">
    <source>
        <dbReference type="ARBA" id="ARBA00022692"/>
    </source>
</evidence>
<gene>
    <name evidence="14" type="ORF">SAMN06265380_110102</name>
</gene>
<evidence type="ECO:0000313" key="15">
    <source>
        <dbReference type="Proteomes" id="UP000319555"/>
    </source>
</evidence>
<dbReference type="GO" id="GO:0071973">
    <property type="term" value="P:bacterial-type flagellum-dependent cell motility"/>
    <property type="evidence" value="ECO:0007669"/>
    <property type="project" value="InterPro"/>
</dbReference>
<evidence type="ECO:0000256" key="11">
    <source>
        <dbReference type="SAM" id="Phobius"/>
    </source>
</evidence>
<keyword evidence="6 11" id="KW-1133">Transmembrane helix</keyword>
<keyword evidence="14" id="KW-0969">Cilium</keyword>
<evidence type="ECO:0000256" key="3">
    <source>
        <dbReference type="ARBA" id="ARBA00007971"/>
    </source>
</evidence>
<evidence type="ECO:0000259" key="13">
    <source>
        <dbReference type="Pfam" id="PF08345"/>
    </source>
</evidence>
<evidence type="ECO:0000256" key="2">
    <source>
        <dbReference type="ARBA" id="ARBA00004651"/>
    </source>
</evidence>
<keyword evidence="14" id="KW-0282">Flagellum</keyword>
<feature type="domain" description="Flagellar M-ring C-terminal" evidence="13">
    <location>
        <begin position="237"/>
        <end position="393"/>
    </location>
</feature>
<dbReference type="InterPro" id="IPR000067">
    <property type="entry name" value="FlgMring_FliF"/>
</dbReference>
<feature type="region of interest" description="Disordered" evidence="10">
    <location>
        <begin position="270"/>
        <end position="319"/>
    </location>
</feature>
<dbReference type="PRINTS" id="PR01009">
    <property type="entry name" value="FLGMRINGFLIF"/>
</dbReference>
<dbReference type="RefSeq" id="WP_142638639.1">
    <property type="nucleotide sequence ID" value="NZ_FXTE01000010.1"/>
</dbReference>
<evidence type="ECO:0000256" key="1">
    <source>
        <dbReference type="ARBA" id="ARBA00004117"/>
    </source>
</evidence>
<keyword evidence="14" id="KW-0966">Cell projection</keyword>
<comment type="subcellular location">
    <subcellularLocation>
        <location evidence="1 9">Bacterial flagellum basal body</location>
    </subcellularLocation>
    <subcellularLocation>
        <location evidence="2">Cell membrane</location>
        <topology evidence="2">Multi-pass membrane protein</topology>
    </subcellularLocation>
</comment>
<keyword evidence="8 9" id="KW-0975">Bacterial flagellum</keyword>
<dbReference type="NCBIfam" id="TIGR00206">
    <property type="entry name" value="fliF"/>
    <property type="match status" value="1"/>
</dbReference>
<comment type="similarity">
    <text evidence="3 9">Belongs to the FliF family.</text>
</comment>
<keyword evidence="15" id="KW-1185">Reference proteome</keyword>
<dbReference type="GO" id="GO:0003774">
    <property type="term" value="F:cytoskeletal motor activity"/>
    <property type="evidence" value="ECO:0007669"/>
    <property type="project" value="InterPro"/>
</dbReference>
<organism evidence="14 15">
    <name type="scientific">Ruegeria faecimaris</name>
    <dbReference type="NCBI Taxonomy" id="686389"/>
    <lineage>
        <taxon>Bacteria</taxon>
        <taxon>Pseudomonadati</taxon>
        <taxon>Pseudomonadota</taxon>
        <taxon>Alphaproteobacteria</taxon>
        <taxon>Rhodobacterales</taxon>
        <taxon>Roseobacteraceae</taxon>
        <taxon>Ruegeria</taxon>
    </lineage>
</organism>
<dbReference type="InterPro" id="IPR043427">
    <property type="entry name" value="YscJ/FliF"/>
</dbReference>
<accession>A0A521EC43</accession>
<dbReference type="Pfam" id="PF01514">
    <property type="entry name" value="YscJ_FliF"/>
    <property type="match status" value="1"/>
</dbReference>
<evidence type="ECO:0000256" key="7">
    <source>
        <dbReference type="ARBA" id="ARBA00023136"/>
    </source>
</evidence>
<dbReference type="InterPro" id="IPR006182">
    <property type="entry name" value="FliF_N_dom"/>
</dbReference>
<dbReference type="PANTHER" id="PTHR30046:SF0">
    <property type="entry name" value="FLAGELLAR M-RING PROTEIN"/>
    <property type="match status" value="1"/>
</dbReference>
<protein>
    <recommendedName>
        <fullName evidence="9">Flagellar M-ring protein</fullName>
    </recommendedName>
</protein>
<evidence type="ECO:0000313" key="14">
    <source>
        <dbReference type="EMBL" id="SMO81506.1"/>
    </source>
</evidence>
<dbReference type="InterPro" id="IPR013556">
    <property type="entry name" value="Flag_M-ring_C"/>
</dbReference>
<keyword evidence="5 11" id="KW-0812">Transmembrane</keyword>
<evidence type="ECO:0000256" key="6">
    <source>
        <dbReference type="ARBA" id="ARBA00022989"/>
    </source>
</evidence>
<dbReference type="GO" id="GO:0009431">
    <property type="term" value="C:bacterial-type flagellum basal body, MS ring"/>
    <property type="evidence" value="ECO:0007669"/>
    <property type="project" value="InterPro"/>
</dbReference>
<evidence type="ECO:0000256" key="9">
    <source>
        <dbReference type="PIRNR" id="PIRNR004862"/>
    </source>
</evidence>
<dbReference type="GO" id="GO:0005886">
    <property type="term" value="C:plasma membrane"/>
    <property type="evidence" value="ECO:0007669"/>
    <property type="project" value="UniProtKB-SubCell"/>
</dbReference>
<feature type="domain" description="Flagellar M-ring N-terminal" evidence="12">
    <location>
        <begin position="38"/>
        <end position="208"/>
    </location>
</feature>
<dbReference type="Pfam" id="PF08345">
    <property type="entry name" value="YscJ_FliF_C"/>
    <property type="match status" value="1"/>
</dbReference>
<dbReference type="Proteomes" id="UP000319555">
    <property type="component" value="Unassembled WGS sequence"/>
</dbReference>
<evidence type="ECO:0000256" key="8">
    <source>
        <dbReference type="ARBA" id="ARBA00023143"/>
    </source>
</evidence>
<name>A0A521EC43_9RHOB</name>